<name>A0A316Z742_9BASI</name>
<dbReference type="Gene3D" id="2.30.29.30">
    <property type="entry name" value="Pleckstrin-homology domain (PH domain)/Phosphotyrosine-binding domain (PTB)"/>
    <property type="match status" value="1"/>
</dbReference>
<comment type="subcellular location">
    <subcellularLocation>
        <location evidence="1">Cytoplasm</location>
        <location evidence="1">Cytoskeleton</location>
    </subcellularLocation>
</comment>
<evidence type="ECO:0000313" key="14">
    <source>
        <dbReference type="EMBL" id="PWN95983.1"/>
    </source>
</evidence>
<dbReference type="InterPro" id="IPR032405">
    <property type="entry name" value="Kinesin_assoc"/>
</dbReference>
<keyword evidence="9" id="KW-0206">Cytoskeleton</keyword>
<dbReference type="Pfam" id="PF00169">
    <property type="entry name" value="PH"/>
    <property type="match status" value="1"/>
</dbReference>
<evidence type="ECO:0000256" key="7">
    <source>
        <dbReference type="ARBA" id="ARBA00023054"/>
    </source>
</evidence>
<dbReference type="Pfam" id="PF12423">
    <property type="entry name" value="KIF1B"/>
    <property type="match status" value="1"/>
</dbReference>
<dbReference type="GO" id="GO:0008574">
    <property type="term" value="F:plus-end-directed microtubule motor activity"/>
    <property type="evidence" value="ECO:0007669"/>
    <property type="project" value="UniProtKB-ARBA"/>
</dbReference>
<accession>A0A316Z742</accession>
<evidence type="ECO:0000256" key="3">
    <source>
        <dbReference type="ARBA" id="ARBA00022490"/>
    </source>
</evidence>
<dbReference type="Pfam" id="PF00498">
    <property type="entry name" value="FHA"/>
    <property type="match status" value="1"/>
</dbReference>
<evidence type="ECO:0000256" key="5">
    <source>
        <dbReference type="ARBA" id="ARBA00022741"/>
    </source>
</evidence>
<dbReference type="SUPFAM" id="SSF50729">
    <property type="entry name" value="PH domain-like"/>
    <property type="match status" value="1"/>
</dbReference>
<dbReference type="GO" id="GO:0005546">
    <property type="term" value="F:phosphatidylinositol-4,5-bisphosphate binding"/>
    <property type="evidence" value="ECO:0007669"/>
    <property type="project" value="UniProtKB-ARBA"/>
</dbReference>
<dbReference type="InterPro" id="IPR011993">
    <property type="entry name" value="PH-like_dom_sf"/>
</dbReference>
<comment type="similarity">
    <text evidence="10">Belongs to the TRAFAC class myosin-kinesin ATPase superfamily. Kinesin family.</text>
</comment>
<evidence type="ECO:0000256" key="1">
    <source>
        <dbReference type="ARBA" id="ARBA00004245"/>
    </source>
</evidence>
<dbReference type="CDD" id="cd22705">
    <property type="entry name" value="FHA_KIF1"/>
    <property type="match status" value="1"/>
</dbReference>
<dbReference type="CDD" id="cd01233">
    <property type="entry name" value="PH_KIFIA_KIFIB"/>
    <property type="match status" value="1"/>
</dbReference>
<evidence type="ECO:0000259" key="13">
    <source>
        <dbReference type="PROSITE" id="PS50067"/>
    </source>
</evidence>
<dbReference type="OrthoDB" id="3176171at2759"/>
<evidence type="ECO:0000256" key="2">
    <source>
        <dbReference type="ARBA" id="ARBA00022448"/>
    </source>
</evidence>
<dbReference type="Gene3D" id="2.60.200.20">
    <property type="match status" value="1"/>
</dbReference>
<dbReference type="InterPro" id="IPR001752">
    <property type="entry name" value="Kinesin_motor_dom"/>
</dbReference>
<dbReference type="InterPro" id="IPR027417">
    <property type="entry name" value="P-loop_NTPase"/>
</dbReference>
<feature type="domain" description="PH" evidence="12">
    <location>
        <begin position="1518"/>
        <end position="1617"/>
    </location>
</feature>
<dbReference type="Pfam" id="PF00225">
    <property type="entry name" value="Kinesin"/>
    <property type="match status" value="1"/>
</dbReference>
<dbReference type="PRINTS" id="PR00380">
    <property type="entry name" value="KINESINHEAVY"/>
</dbReference>
<keyword evidence="3" id="KW-0963">Cytoplasm</keyword>
<dbReference type="InterPro" id="IPR022164">
    <property type="entry name" value="Kinesin-like"/>
</dbReference>
<reference evidence="14 15" key="1">
    <citation type="journal article" date="2018" name="Mol. Biol. Evol.">
        <title>Broad Genomic Sampling Reveals a Smut Pathogenic Ancestry of the Fungal Clade Ustilaginomycotina.</title>
        <authorList>
            <person name="Kijpornyongpan T."/>
            <person name="Mondo S.J."/>
            <person name="Barry K."/>
            <person name="Sandor L."/>
            <person name="Lee J."/>
            <person name="Lipzen A."/>
            <person name="Pangilinan J."/>
            <person name="LaButti K."/>
            <person name="Hainaut M."/>
            <person name="Henrissat B."/>
            <person name="Grigoriev I.V."/>
            <person name="Spatafora J.W."/>
            <person name="Aime M.C."/>
        </authorList>
    </citation>
    <scope>NUCLEOTIDE SEQUENCE [LARGE SCALE GENOMIC DNA]</scope>
    <source>
        <strain evidence="14 15">MCA 4186</strain>
    </source>
</reference>
<dbReference type="CDD" id="cd01365">
    <property type="entry name" value="KISc_KIF1A_KIF1B"/>
    <property type="match status" value="1"/>
</dbReference>
<dbReference type="PROSITE" id="PS00411">
    <property type="entry name" value="KINESIN_MOTOR_1"/>
    <property type="match status" value="1"/>
</dbReference>
<dbReference type="PROSITE" id="PS50003">
    <property type="entry name" value="PH_DOMAIN"/>
    <property type="match status" value="1"/>
</dbReference>
<feature type="domain" description="Kinesin motor" evidence="13">
    <location>
        <begin position="6"/>
        <end position="363"/>
    </location>
</feature>
<dbReference type="Gene3D" id="3.40.850.10">
    <property type="entry name" value="Kinesin motor domain"/>
    <property type="match status" value="1"/>
</dbReference>
<keyword evidence="5 10" id="KW-0547">Nucleotide-binding</keyword>
<evidence type="ECO:0000256" key="4">
    <source>
        <dbReference type="ARBA" id="ARBA00022701"/>
    </source>
</evidence>
<dbReference type="InterPro" id="IPR022140">
    <property type="entry name" value="Kinesin-like_KIF1-typ"/>
</dbReference>
<dbReference type="InterPro" id="IPR008984">
    <property type="entry name" value="SMAD_FHA_dom_sf"/>
</dbReference>
<dbReference type="RefSeq" id="XP_025596262.1">
    <property type="nucleotide sequence ID" value="XM_025743088.1"/>
</dbReference>
<feature type="compositionally biased region" description="Polar residues" evidence="11">
    <location>
        <begin position="1461"/>
        <end position="1473"/>
    </location>
</feature>
<dbReference type="InterPro" id="IPR001849">
    <property type="entry name" value="PH_domain"/>
</dbReference>
<evidence type="ECO:0000259" key="12">
    <source>
        <dbReference type="PROSITE" id="PS50003"/>
    </source>
</evidence>
<dbReference type="InterPro" id="IPR049780">
    <property type="entry name" value="PH_KIFIA_KIFIB"/>
</dbReference>
<dbReference type="InterPro" id="IPR019821">
    <property type="entry name" value="Kinesin_motor_CS"/>
</dbReference>
<dbReference type="InterPro" id="IPR000253">
    <property type="entry name" value="FHA_dom"/>
</dbReference>
<dbReference type="GO" id="GO:0047496">
    <property type="term" value="P:vesicle transport along microtubule"/>
    <property type="evidence" value="ECO:0007669"/>
    <property type="project" value="UniProtKB-ARBA"/>
</dbReference>
<dbReference type="SUPFAM" id="SSF52540">
    <property type="entry name" value="P-loop containing nucleoside triphosphate hydrolases"/>
    <property type="match status" value="1"/>
</dbReference>
<dbReference type="Gene3D" id="6.10.250.2520">
    <property type="match status" value="1"/>
</dbReference>
<dbReference type="STRING" id="58919.A0A316Z742"/>
<dbReference type="SMART" id="SM00233">
    <property type="entry name" value="PH"/>
    <property type="match status" value="1"/>
</dbReference>
<keyword evidence="6 10" id="KW-0067">ATP-binding</keyword>
<evidence type="ECO:0000256" key="11">
    <source>
        <dbReference type="SAM" id="MobiDB-lite"/>
    </source>
</evidence>
<feature type="region of interest" description="Disordered" evidence="11">
    <location>
        <begin position="1461"/>
        <end position="1505"/>
    </location>
</feature>
<keyword evidence="15" id="KW-1185">Reference proteome</keyword>
<evidence type="ECO:0000256" key="6">
    <source>
        <dbReference type="ARBA" id="ARBA00022840"/>
    </source>
</evidence>
<dbReference type="PANTHER" id="PTHR47117">
    <property type="entry name" value="STAR-RELATED LIPID TRANSFER PROTEIN 9"/>
    <property type="match status" value="1"/>
</dbReference>
<proteinExistence type="inferred from homology"/>
<feature type="region of interest" description="Disordered" evidence="11">
    <location>
        <begin position="688"/>
        <end position="764"/>
    </location>
</feature>
<dbReference type="InterPro" id="IPR036961">
    <property type="entry name" value="Kinesin_motor_dom_sf"/>
</dbReference>
<gene>
    <name evidence="14" type="ORF">FA09DRAFT_331589</name>
</gene>
<evidence type="ECO:0000313" key="15">
    <source>
        <dbReference type="Proteomes" id="UP000245946"/>
    </source>
</evidence>
<dbReference type="GO" id="GO:0008017">
    <property type="term" value="F:microtubule binding"/>
    <property type="evidence" value="ECO:0007669"/>
    <property type="project" value="InterPro"/>
</dbReference>
<feature type="region of interest" description="Disordered" evidence="11">
    <location>
        <begin position="613"/>
        <end position="645"/>
    </location>
</feature>
<dbReference type="FunFam" id="3.40.850.10:FF:000047">
    <property type="entry name" value="Kinesin family protein"/>
    <property type="match status" value="1"/>
</dbReference>
<dbReference type="GO" id="GO:0005874">
    <property type="term" value="C:microtubule"/>
    <property type="evidence" value="ECO:0007669"/>
    <property type="project" value="UniProtKB-KW"/>
</dbReference>
<dbReference type="PROSITE" id="PS50067">
    <property type="entry name" value="KINESIN_MOTOR_2"/>
    <property type="match status" value="1"/>
</dbReference>
<dbReference type="GeneID" id="37270632"/>
<dbReference type="EMBL" id="KZ819301">
    <property type="protein sequence ID" value="PWN95983.1"/>
    <property type="molecule type" value="Genomic_DNA"/>
</dbReference>
<keyword evidence="8 10" id="KW-0505">Motor protein</keyword>
<dbReference type="SUPFAM" id="SSF49879">
    <property type="entry name" value="SMAD/FHA domain"/>
    <property type="match status" value="1"/>
</dbReference>
<feature type="binding site" evidence="10">
    <location>
        <begin position="106"/>
        <end position="113"/>
    </location>
    <ligand>
        <name>ATP</name>
        <dbReference type="ChEBI" id="CHEBI:30616"/>
    </ligand>
</feature>
<keyword evidence="7" id="KW-0175">Coiled coil</keyword>
<dbReference type="Pfam" id="PF16183">
    <property type="entry name" value="Kinesin_assoc"/>
    <property type="match status" value="1"/>
</dbReference>
<dbReference type="Pfam" id="PF12473">
    <property type="entry name" value="DUF3694"/>
    <property type="match status" value="1"/>
</dbReference>
<organism evidence="14 15">
    <name type="scientific">Tilletiopsis washingtonensis</name>
    <dbReference type="NCBI Taxonomy" id="58919"/>
    <lineage>
        <taxon>Eukaryota</taxon>
        <taxon>Fungi</taxon>
        <taxon>Dikarya</taxon>
        <taxon>Basidiomycota</taxon>
        <taxon>Ustilaginomycotina</taxon>
        <taxon>Exobasidiomycetes</taxon>
        <taxon>Entylomatales</taxon>
        <taxon>Entylomatales incertae sedis</taxon>
        <taxon>Tilletiopsis</taxon>
    </lineage>
</organism>
<evidence type="ECO:0000256" key="9">
    <source>
        <dbReference type="ARBA" id="ARBA00023212"/>
    </source>
</evidence>
<evidence type="ECO:0000256" key="10">
    <source>
        <dbReference type="PROSITE-ProRule" id="PRU00283"/>
    </source>
</evidence>
<dbReference type="GO" id="GO:0005524">
    <property type="term" value="F:ATP binding"/>
    <property type="evidence" value="ECO:0007669"/>
    <property type="project" value="UniProtKB-UniRule"/>
</dbReference>
<keyword evidence="4" id="KW-0493">Microtubule</keyword>
<evidence type="ECO:0000256" key="8">
    <source>
        <dbReference type="ARBA" id="ARBA00023175"/>
    </source>
</evidence>
<dbReference type="SMART" id="SM00129">
    <property type="entry name" value="KISc"/>
    <property type="match status" value="1"/>
</dbReference>
<dbReference type="Proteomes" id="UP000245946">
    <property type="component" value="Unassembled WGS sequence"/>
</dbReference>
<sequence>MADSGNIKVVVRCRPMNSRERARGASPLVQFTGDSHQLVLNPPGEGDTRETNAAGGSKATRKKAMPFSFDRAYDENTEQHELFDYVGLDVLKHAWEGFNTCVFAYGQTGSGKSHSMVGYAAAKGLIPLTCSQLFTDATDKMAADADLSITVEVSYIEIYNEKVRDLLNPKNKGNLKVREHPSLGPYVEDLSRLAVATFADVEHLMDEGNKARTVAATNMNETSSRSHAVFTLVVTQKKLDRASNLCAEKVSRISLVDLAGSERANSTGATGSRLKEGANINRSLTTLGKVIAALAAASAEPARGAKKKTALENFVPYRDSVLTWLLKDSLGGNSKTAMIAAISPADYDETLSTLRYADSAKKIKNKAVVNEDPNAKLIRELKEELEMLRARAAVGGGGGDEGESTWDPTAPPEKQIVRYKTKSGEIKTVTKAELQEQMESAEKLMASVNETWEDKLRKTQEIQVERERALEELGISVEKGNVGVHTPKKLPHLVNLNEDPLMSECLVYQLRHGITTVGNSESEHEGDGPAIRLSGSNILPQHCQFDFTPDGTVLILNSGGGMTMVNGKRVAPDEPRRLRSGYRVILGDFHVFRFNHPEEVRRARERVKSTLALSTGEELNETTTGSPGGTRPDSPMSNADDGGDVDWTYARREAALARLKGHDAAFDNLEPQELDKLFEDISRARSKRAGSNLLRPDSRLSSIDDGMSESAASSRVHPYSLSTYTDDTSIDPWSHGGAGSEWGSRAREPSAPATPDPDVTVDGQTQERMLRLKVKEYEEQLSRLTAADPDAPVVYTPEQRELLARVLIKWRGRTKVSMAEDVLANAVLLKEANVISRELGKQTSLQFCVVDAAPLGHPSSSIEAIAGLDEVDDVADPALANAPKPCIAVRVADHLHAATYVWSLPKLEARLAKMRNLYSFIDRPEYSQHFNWADPFYEVPAPAYSFVACALVPLCPLARRVSSKFRVPIVARHTGVELGTCSVEVKFVSLSASPSKRANGSNGSASPVFASDGELPAGHKFGLQVTVDAVEGLRAEHFSRVHVQLRLSAVAGPTLEADEVYASVPADLAANEAVKLRRTLSFLLTPAIAEHLRSGVAPIEFHARVTEAYLQTLEAHDAAKEAKRPIGRAPDAAAGQLSHKSPAAGRLAETEMVSEQRHDVLAFVQLCELDDRGEYEAVQVRAQSALDPGAFHLRQGVQRKLVLTLASDSGRQFAWTRVTSVELSQVRLLDAKGRVHVSTLGEPVSLQVPLKQQTVEFRPNGTSELRVWAWWDSGVHDSLFLNRPTPSGQRVLLRLAFTVDVESCAAPAEFSMDVAVSIGGRDAKPQGRLLSMVSAAATGARVLSKTSALFAVRLVPPPARRTRELWRLDTAAKYVRGEEALHGAWRPRGVSLVLEHTALMRRERRRAEVEGVRALLAARPPLALSSAPTDGERDATELLRRSVACWTAACREARLSVLAQDTGTEVDTSSDTNGSGLSSGLASPAMPRSPQPGNVALPAPPPPEKLTAEVSLVPRSDAAAKRGWLAMPAEPHSERWVRRWFVLRRPYLYVYESSAELDELMAMHLGAVRVEHDVHIEQMLQRPHVFGLYTAANSYFLQAPTERELDAWMRALDSFHTARR</sequence>
<keyword evidence="2" id="KW-0813">Transport</keyword>
<protein>
    <submittedName>
        <fullName evidence="14">Kinesin-3 motor protein</fullName>
    </submittedName>
</protein>
<dbReference type="SMART" id="SM00240">
    <property type="entry name" value="FHA"/>
    <property type="match status" value="1"/>
</dbReference>
<feature type="region of interest" description="Disordered" evidence="11">
    <location>
        <begin position="40"/>
        <end position="60"/>
    </location>
</feature>